<reference evidence="1 2" key="1">
    <citation type="journal article" date="2014" name="PLoS ONE">
        <title>Rumen cellulosomics: divergent fiber-degrading strategies revealed by comparative genome-wide analysis of six ruminococcal strains.</title>
        <authorList>
            <person name="Dassa B."/>
            <person name="Borovok I."/>
            <person name="Ruimy-Israeli V."/>
            <person name="Lamed R."/>
            <person name="Flint H.J."/>
            <person name="Duncan S.H."/>
            <person name="Henrissat B."/>
            <person name="Coutinho P."/>
            <person name="Morrison M."/>
            <person name="Mosoni P."/>
            <person name="Yeoman C.J."/>
            <person name="White B.A."/>
            <person name="Bayer E.A."/>
        </authorList>
    </citation>
    <scope>NUCLEOTIDE SEQUENCE [LARGE SCALE GENOMIC DNA]</scope>
    <source>
        <strain evidence="1 2">007c</strain>
    </source>
</reference>
<accession>W7URF5</accession>
<proteinExistence type="predicted"/>
<dbReference type="OrthoDB" id="3286086at2"/>
<dbReference type="AlphaFoldDB" id="W7URF5"/>
<gene>
    <name evidence="1" type="ORF">RF007C_03730</name>
</gene>
<dbReference type="PATRIC" id="fig|1341157.4.peg.1396"/>
<keyword evidence="2" id="KW-1185">Reference proteome</keyword>
<evidence type="ECO:0000313" key="1">
    <source>
        <dbReference type="EMBL" id="EWM54034.1"/>
    </source>
</evidence>
<evidence type="ECO:0000313" key="2">
    <source>
        <dbReference type="Proteomes" id="UP000019365"/>
    </source>
</evidence>
<protein>
    <submittedName>
        <fullName evidence="1">Uncharacterized protein</fullName>
    </submittedName>
</protein>
<dbReference type="RefSeq" id="WP_037298538.1">
    <property type="nucleotide sequence ID" value="NZ_ATAX01000022.1"/>
</dbReference>
<comment type="caution">
    <text evidence="1">The sequence shown here is derived from an EMBL/GenBank/DDBJ whole genome shotgun (WGS) entry which is preliminary data.</text>
</comment>
<dbReference type="EMBL" id="ATAX01000022">
    <property type="protein sequence ID" value="EWM54034.1"/>
    <property type="molecule type" value="Genomic_DNA"/>
</dbReference>
<sequence>MPCSDFFCGMFGNIITDDIRPLINAEREILGKIQLDDGGFDISWQWYNDYKEFAKAREYWRPRITLDKLLFYRYNA</sequence>
<dbReference type="Proteomes" id="UP000019365">
    <property type="component" value="Unassembled WGS sequence"/>
</dbReference>
<organism evidence="1 2">
    <name type="scientific">Ruminococcus flavefaciens 007c</name>
    <dbReference type="NCBI Taxonomy" id="1341157"/>
    <lineage>
        <taxon>Bacteria</taxon>
        <taxon>Bacillati</taxon>
        <taxon>Bacillota</taxon>
        <taxon>Clostridia</taxon>
        <taxon>Eubacteriales</taxon>
        <taxon>Oscillospiraceae</taxon>
        <taxon>Ruminococcus</taxon>
    </lineage>
</organism>
<name>W7URF5_RUMFL</name>